<organism evidence="1 2">
    <name type="scientific">Candidatus Jettenia ecosi</name>
    <dbReference type="NCBI Taxonomy" id="2494326"/>
    <lineage>
        <taxon>Bacteria</taxon>
        <taxon>Pseudomonadati</taxon>
        <taxon>Planctomycetota</taxon>
        <taxon>Candidatus Brocadiia</taxon>
        <taxon>Candidatus Brocadiales</taxon>
        <taxon>Candidatus Brocadiaceae</taxon>
        <taxon>Candidatus Jettenia</taxon>
    </lineage>
</organism>
<dbReference type="Proteomes" id="UP000319783">
    <property type="component" value="Unassembled WGS sequence"/>
</dbReference>
<dbReference type="AlphaFoldDB" id="A0A533QB51"/>
<name>A0A533QB51_9BACT</name>
<protein>
    <submittedName>
        <fullName evidence="1">Uncharacterized protein</fullName>
    </submittedName>
</protein>
<sequence>MFTISIANEAWIISLDFSLEEWKYPKCLSGKNSEIFNKRKC</sequence>
<evidence type="ECO:0000313" key="1">
    <source>
        <dbReference type="EMBL" id="TLD41946.1"/>
    </source>
</evidence>
<comment type="caution">
    <text evidence="1">The sequence shown here is derived from an EMBL/GenBank/DDBJ whole genome shotgun (WGS) entry which is preliminary data.</text>
</comment>
<accession>A0A533QB51</accession>
<proteinExistence type="predicted"/>
<dbReference type="EMBL" id="SULG01000032">
    <property type="protein sequence ID" value="TLD41946.1"/>
    <property type="molecule type" value="Genomic_DNA"/>
</dbReference>
<evidence type="ECO:0000313" key="2">
    <source>
        <dbReference type="Proteomes" id="UP000319783"/>
    </source>
</evidence>
<gene>
    <name evidence="1" type="ORF">JETT_1815</name>
</gene>
<reference evidence="1 2" key="1">
    <citation type="submission" date="2019-04" db="EMBL/GenBank/DDBJ databases">
        <title>Genome of a novel bacterium Candidatus Jettenia ecosi reconstructed from metagenome of an anammox bioreactor.</title>
        <authorList>
            <person name="Mardanov A.V."/>
            <person name="Beletsky A.V."/>
            <person name="Ravin N.V."/>
            <person name="Botchkova E.A."/>
            <person name="Litti Y.V."/>
            <person name="Nozhevnikova A.N."/>
        </authorList>
    </citation>
    <scope>NUCLEOTIDE SEQUENCE [LARGE SCALE GENOMIC DNA]</scope>
    <source>
        <strain evidence="1">J2</strain>
    </source>
</reference>